<reference evidence="2" key="1">
    <citation type="submission" date="2018-01" db="EMBL/GenBank/DDBJ databases">
        <title>An insight into the sialome of Amazonian anophelines.</title>
        <authorList>
            <person name="Ribeiro J.M."/>
            <person name="Scarpassa V."/>
            <person name="Calvo E."/>
        </authorList>
    </citation>
    <scope>NUCLEOTIDE SEQUENCE</scope>
    <source>
        <tissue evidence="2">Salivary glands</tissue>
    </source>
</reference>
<accession>A0A2M4CA87</accession>
<protein>
    <submittedName>
        <fullName evidence="2">Putative secreted protein</fullName>
    </submittedName>
</protein>
<feature type="compositionally biased region" description="Basic and acidic residues" evidence="1">
    <location>
        <begin position="24"/>
        <end position="39"/>
    </location>
</feature>
<evidence type="ECO:0000313" key="2">
    <source>
        <dbReference type="EMBL" id="MBW62233.1"/>
    </source>
</evidence>
<dbReference type="AlphaFoldDB" id="A0A2M4CA87"/>
<organism evidence="2">
    <name type="scientific">Anopheles marajoara</name>
    <dbReference type="NCBI Taxonomy" id="58244"/>
    <lineage>
        <taxon>Eukaryota</taxon>
        <taxon>Metazoa</taxon>
        <taxon>Ecdysozoa</taxon>
        <taxon>Arthropoda</taxon>
        <taxon>Hexapoda</taxon>
        <taxon>Insecta</taxon>
        <taxon>Pterygota</taxon>
        <taxon>Neoptera</taxon>
        <taxon>Endopterygota</taxon>
        <taxon>Diptera</taxon>
        <taxon>Nematocera</taxon>
        <taxon>Culicoidea</taxon>
        <taxon>Culicidae</taxon>
        <taxon>Anophelinae</taxon>
        <taxon>Anopheles</taxon>
    </lineage>
</organism>
<dbReference type="EMBL" id="GGFJ01013092">
    <property type="protein sequence ID" value="MBW62233.1"/>
    <property type="molecule type" value="Transcribed_RNA"/>
</dbReference>
<name>A0A2M4CA87_9DIPT</name>
<feature type="region of interest" description="Disordered" evidence="1">
    <location>
        <begin position="24"/>
        <end position="46"/>
    </location>
</feature>
<evidence type="ECO:0000256" key="1">
    <source>
        <dbReference type="SAM" id="MobiDB-lite"/>
    </source>
</evidence>
<sequence>MADRVLLVLGLTTHRGPTLLAEERRENGRRAGRATEHRISTTAGCQSARHCRHGGTLLEMRFQVRPERFKVGQGGITLIAEIGSGWW</sequence>
<proteinExistence type="predicted"/>